<evidence type="ECO:0000256" key="5">
    <source>
        <dbReference type="ARBA" id="ARBA00022679"/>
    </source>
</evidence>
<dbReference type="GO" id="GO:0000155">
    <property type="term" value="F:phosphorelay sensor kinase activity"/>
    <property type="evidence" value="ECO:0007669"/>
    <property type="project" value="InterPro"/>
</dbReference>
<feature type="transmembrane region" description="Helical" evidence="12">
    <location>
        <begin position="20"/>
        <end position="39"/>
    </location>
</feature>
<dbReference type="PANTHER" id="PTHR45436:SF5">
    <property type="entry name" value="SENSOR HISTIDINE KINASE TRCS"/>
    <property type="match status" value="1"/>
</dbReference>
<feature type="domain" description="Histidine kinase" evidence="13">
    <location>
        <begin position="193"/>
        <end position="407"/>
    </location>
</feature>
<sequence length="407" mass="43003">MTIDEDRTLQRSALRLTVQFIAVIFVVLLIVAGVVFAIVSNDVRESNQRSLAVASQLDNVQETPSGTFITVLEHGRQQSSQGIPDGLIDTGALGAEAASGDGGSPSGGAGTQGQRTVDGQTYLISTSRHGDRVVQVAVNLSEGSEELRRLAEALAAASLIALAAAAVASYIMARRAIRPLSEALTRQRQFVADASHELRTPLTILSTRAQILQRRVPKDVSADVSAAVHDMVDDAKTLTAILDDLLAAADTRSATVLVPIDVEAVAAVAITAFRDTAARRTITLLLTGEAEVKILGSESALLRLFRALIANALDHAEKEVRVHIATNKRDAVIKVTDDGPGFDPAIVDRAFDRFASTRSGTPSDGDLHYGLGLALVAEITRRHHGTATIESPAPSGATVVVRLPLSR</sequence>
<dbReference type="GO" id="GO:0005886">
    <property type="term" value="C:plasma membrane"/>
    <property type="evidence" value="ECO:0007669"/>
    <property type="project" value="UniProtKB-SubCell"/>
</dbReference>
<dbReference type="SMART" id="SM00388">
    <property type="entry name" value="HisKA"/>
    <property type="match status" value="1"/>
</dbReference>
<dbReference type="InterPro" id="IPR036890">
    <property type="entry name" value="HATPase_C_sf"/>
</dbReference>
<keyword evidence="15" id="KW-1185">Reference proteome</keyword>
<evidence type="ECO:0000256" key="8">
    <source>
        <dbReference type="ARBA" id="ARBA00022989"/>
    </source>
</evidence>
<organism evidence="14 15">
    <name type="scientific">Subtercola boreus</name>
    <dbReference type="NCBI Taxonomy" id="120213"/>
    <lineage>
        <taxon>Bacteria</taxon>
        <taxon>Bacillati</taxon>
        <taxon>Actinomycetota</taxon>
        <taxon>Actinomycetes</taxon>
        <taxon>Micrococcales</taxon>
        <taxon>Microbacteriaceae</taxon>
        <taxon>Subtercola</taxon>
    </lineage>
</organism>
<dbReference type="OrthoDB" id="9786919at2"/>
<evidence type="ECO:0000256" key="12">
    <source>
        <dbReference type="SAM" id="Phobius"/>
    </source>
</evidence>
<dbReference type="InterPro" id="IPR036097">
    <property type="entry name" value="HisK_dim/P_sf"/>
</dbReference>
<evidence type="ECO:0000313" key="15">
    <source>
        <dbReference type="Proteomes" id="UP000256486"/>
    </source>
</evidence>
<keyword evidence="6 12" id="KW-0812">Transmembrane</keyword>
<keyword evidence="5" id="KW-0808">Transferase</keyword>
<dbReference type="InterPro" id="IPR003661">
    <property type="entry name" value="HisK_dim/P_dom"/>
</dbReference>
<feature type="compositionally biased region" description="Gly residues" evidence="11">
    <location>
        <begin position="100"/>
        <end position="111"/>
    </location>
</feature>
<comment type="catalytic activity">
    <reaction evidence="1">
        <text>ATP + protein L-histidine = ADP + protein N-phospho-L-histidine.</text>
        <dbReference type="EC" id="2.7.13.3"/>
    </reaction>
</comment>
<feature type="region of interest" description="Disordered" evidence="11">
    <location>
        <begin position="94"/>
        <end position="115"/>
    </location>
</feature>
<dbReference type="InterPro" id="IPR005467">
    <property type="entry name" value="His_kinase_dom"/>
</dbReference>
<evidence type="ECO:0000256" key="6">
    <source>
        <dbReference type="ARBA" id="ARBA00022692"/>
    </source>
</evidence>
<dbReference type="CDD" id="cd00082">
    <property type="entry name" value="HisKA"/>
    <property type="match status" value="1"/>
</dbReference>
<evidence type="ECO:0000313" key="14">
    <source>
        <dbReference type="EMBL" id="RFA06507.1"/>
    </source>
</evidence>
<dbReference type="SMART" id="SM00387">
    <property type="entry name" value="HATPase_c"/>
    <property type="match status" value="1"/>
</dbReference>
<feature type="transmembrane region" description="Helical" evidence="12">
    <location>
        <begin position="153"/>
        <end position="173"/>
    </location>
</feature>
<dbReference type="InterPro" id="IPR003594">
    <property type="entry name" value="HATPase_dom"/>
</dbReference>
<evidence type="ECO:0000256" key="10">
    <source>
        <dbReference type="ARBA" id="ARBA00023136"/>
    </source>
</evidence>
<evidence type="ECO:0000256" key="1">
    <source>
        <dbReference type="ARBA" id="ARBA00000085"/>
    </source>
</evidence>
<protein>
    <recommendedName>
        <fullName evidence="3">histidine kinase</fullName>
        <ecNumber evidence="3">2.7.13.3</ecNumber>
    </recommendedName>
</protein>
<dbReference type="InterPro" id="IPR050428">
    <property type="entry name" value="TCS_sensor_his_kinase"/>
</dbReference>
<comment type="subcellular location">
    <subcellularLocation>
        <location evidence="2">Cell membrane</location>
    </subcellularLocation>
</comment>
<gene>
    <name evidence="14" type="ORF">B7R54_19265</name>
</gene>
<accession>A0A3E0VCA2</accession>
<dbReference type="PROSITE" id="PS50109">
    <property type="entry name" value="HIS_KIN"/>
    <property type="match status" value="1"/>
</dbReference>
<dbReference type="PANTHER" id="PTHR45436">
    <property type="entry name" value="SENSOR HISTIDINE KINASE YKOH"/>
    <property type="match status" value="1"/>
</dbReference>
<evidence type="ECO:0000256" key="7">
    <source>
        <dbReference type="ARBA" id="ARBA00022777"/>
    </source>
</evidence>
<dbReference type="Gene3D" id="3.30.565.10">
    <property type="entry name" value="Histidine kinase-like ATPase, C-terminal domain"/>
    <property type="match status" value="1"/>
</dbReference>
<reference evidence="14 15" key="1">
    <citation type="submission" date="2017-04" db="EMBL/GenBank/DDBJ databases">
        <title>Comparative genome analysis of Subtercola boreus.</title>
        <authorList>
            <person name="Cho Y.-J."/>
            <person name="Cho A."/>
            <person name="Kim O.-S."/>
            <person name="Lee J.-I."/>
        </authorList>
    </citation>
    <scope>NUCLEOTIDE SEQUENCE [LARGE SCALE GENOMIC DNA]</scope>
    <source>
        <strain evidence="14 15">K300</strain>
    </source>
</reference>
<name>A0A3E0VCA2_9MICO</name>
<dbReference type="EMBL" id="NBWZ01000002">
    <property type="protein sequence ID" value="RFA06507.1"/>
    <property type="molecule type" value="Genomic_DNA"/>
</dbReference>
<evidence type="ECO:0000256" key="2">
    <source>
        <dbReference type="ARBA" id="ARBA00004236"/>
    </source>
</evidence>
<dbReference type="Pfam" id="PF00512">
    <property type="entry name" value="HisKA"/>
    <property type="match status" value="1"/>
</dbReference>
<dbReference type="Gene3D" id="1.10.287.130">
    <property type="match status" value="1"/>
</dbReference>
<dbReference type="Pfam" id="PF02518">
    <property type="entry name" value="HATPase_c"/>
    <property type="match status" value="1"/>
</dbReference>
<dbReference type="RefSeq" id="WP_116416890.1">
    <property type="nucleotide sequence ID" value="NZ_NBWZ01000002.1"/>
</dbReference>
<dbReference type="Proteomes" id="UP000256486">
    <property type="component" value="Unassembled WGS sequence"/>
</dbReference>
<evidence type="ECO:0000256" key="3">
    <source>
        <dbReference type="ARBA" id="ARBA00012438"/>
    </source>
</evidence>
<keyword evidence="10 12" id="KW-0472">Membrane</keyword>
<keyword evidence="7" id="KW-0418">Kinase</keyword>
<evidence type="ECO:0000259" key="13">
    <source>
        <dbReference type="PROSITE" id="PS50109"/>
    </source>
</evidence>
<keyword evidence="8 12" id="KW-1133">Transmembrane helix</keyword>
<evidence type="ECO:0000256" key="9">
    <source>
        <dbReference type="ARBA" id="ARBA00023012"/>
    </source>
</evidence>
<evidence type="ECO:0000256" key="11">
    <source>
        <dbReference type="SAM" id="MobiDB-lite"/>
    </source>
</evidence>
<proteinExistence type="predicted"/>
<dbReference type="SUPFAM" id="SSF47384">
    <property type="entry name" value="Homodimeric domain of signal transducing histidine kinase"/>
    <property type="match status" value="1"/>
</dbReference>
<dbReference type="SUPFAM" id="SSF55874">
    <property type="entry name" value="ATPase domain of HSP90 chaperone/DNA topoisomerase II/histidine kinase"/>
    <property type="match status" value="1"/>
</dbReference>
<dbReference type="InterPro" id="IPR004358">
    <property type="entry name" value="Sig_transdc_His_kin-like_C"/>
</dbReference>
<evidence type="ECO:0000256" key="4">
    <source>
        <dbReference type="ARBA" id="ARBA00022553"/>
    </source>
</evidence>
<dbReference type="PRINTS" id="PR00344">
    <property type="entry name" value="BCTRLSENSOR"/>
</dbReference>
<dbReference type="AlphaFoldDB" id="A0A3E0VCA2"/>
<comment type="caution">
    <text evidence="14">The sequence shown here is derived from an EMBL/GenBank/DDBJ whole genome shotgun (WGS) entry which is preliminary data.</text>
</comment>
<keyword evidence="4" id="KW-0597">Phosphoprotein</keyword>
<keyword evidence="9" id="KW-0902">Two-component regulatory system</keyword>
<dbReference type="EC" id="2.7.13.3" evidence="3"/>